<proteinExistence type="predicted"/>
<accession>A0A6J7PIV5</accession>
<reference evidence="1" key="1">
    <citation type="submission" date="2020-05" db="EMBL/GenBank/DDBJ databases">
        <authorList>
            <person name="Chiriac C."/>
            <person name="Salcher M."/>
            <person name="Ghai R."/>
            <person name="Kavagutti S V."/>
        </authorList>
    </citation>
    <scope>NUCLEOTIDE SEQUENCE</scope>
</reference>
<evidence type="ECO:0000313" key="1">
    <source>
        <dbReference type="EMBL" id="CAB5005356.1"/>
    </source>
</evidence>
<gene>
    <name evidence="1" type="ORF">UFOPK3967_01930</name>
</gene>
<organism evidence="1">
    <name type="scientific">freshwater metagenome</name>
    <dbReference type="NCBI Taxonomy" id="449393"/>
    <lineage>
        <taxon>unclassified sequences</taxon>
        <taxon>metagenomes</taxon>
        <taxon>ecological metagenomes</taxon>
    </lineage>
</organism>
<protein>
    <submittedName>
        <fullName evidence="1">Unannotated protein</fullName>
    </submittedName>
</protein>
<name>A0A6J7PIV5_9ZZZZ</name>
<dbReference type="EMBL" id="CAFBOS010000127">
    <property type="protein sequence ID" value="CAB5005356.1"/>
    <property type="molecule type" value="Genomic_DNA"/>
</dbReference>
<sequence length="69" mass="7778">MHERRSQIEPALHATGVGADRSIERVGQIDQLAELGDPRRHRLFGQAVQPTLEAQQFATCLLRVEGRFL</sequence>
<dbReference type="AlphaFoldDB" id="A0A6J7PIV5"/>